<comment type="caution">
    <text evidence="2">The sequence shown here is derived from an EMBL/GenBank/DDBJ whole genome shotgun (WGS) entry which is preliminary data.</text>
</comment>
<protein>
    <submittedName>
        <fullName evidence="2">Uncharacterized protein</fullName>
    </submittedName>
</protein>
<dbReference type="AlphaFoldDB" id="A0A9P5Y6X7"/>
<dbReference type="Proteomes" id="UP000807353">
    <property type="component" value="Unassembled WGS sequence"/>
</dbReference>
<keyword evidence="1" id="KW-0472">Membrane</keyword>
<organism evidence="2 3">
    <name type="scientific">Collybia nuda</name>
    <dbReference type="NCBI Taxonomy" id="64659"/>
    <lineage>
        <taxon>Eukaryota</taxon>
        <taxon>Fungi</taxon>
        <taxon>Dikarya</taxon>
        <taxon>Basidiomycota</taxon>
        <taxon>Agaricomycotina</taxon>
        <taxon>Agaricomycetes</taxon>
        <taxon>Agaricomycetidae</taxon>
        <taxon>Agaricales</taxon>
        <taxon>Tricholomatineae</taxon>
        <taxon>Clitocybaceae</taxon>
        <taxon>Collybia</taxon>
    </lineage>
</organism>
<gene>
    <name evidence="2" type="ORF">BDZ94DRAFT_1261325</name>
</gene>
<feature type="transmembrane region" description="Helical" evidence="1">
    <location>
        <begin position="16"/>
        <end position="49"/>
    </location>
</feature>
<name>A0A9P5Y6X7_9AGAR</name>
<evidence type="ECO:0000313" key="3">
    <source>
        <dbReference type="Proteomes" id="UP000807353"/>
    </source>
</evidence>
<sequence length="54" mass="6089">MGSAGVSIDGFRRPSITYIIASLFISVLVTRLIVSFTVFTYFLIYLFLFLQSFG</sequence>
<reference evidence="2" key="1">
    <citation type="submission" date="2020-11" db="EMBL/GenBank/DDBJ databases">
        <authorList>
            <consortium name="DOE Joint Genome Institute"/>
            <person name="Ahrendt S."/>
            <person name="Riley R."/>
            <person name="Andreopoulos W."/>
            <person name="Labutti K."/>
            <person name="Pangilinan J."/>
            <person name="Ruiz-Duenas F.J."/>
            <person name="Barrasa J.M."/>
            <person name="Sanchez-Garcia M."/>
            <person name="Camarero S."/>
            <person name="Miyauchi S."/>
            <person name="Serrano A."/>
            <person name="Linde D."/>
            <person name="Babiker R."/>
            <person name="Drula E."/>
            <person name="Ayuso-Fernandez I."/>
            <person name="Pacheco R."/>
            <person name="Padilla G."/>
            <person name="Ferreira P."/>
            <person name="Barriuso J."/>
            <person name="Kellner H."/>
            <person name="Castanera R."/>
            <person name="Alfaro M."/>
            <person name="Ramirez L."/>
            <person name="Pisabarro A.G."/>
            <person name="Kuo A."/>
            <person name="Tritt A."/>
            <person name="Lipzen A."/>
            <person name="He G."/>
            <person name="Yan M."/>
            <person name="Ng V."/>
            <person name="Cullen D."/>
            <person name="Martin F."/>
            <person name="Rosso M.-N."/>
            <person name="Henrissat B."/>
            <person name="Hibbett D."/>
            <person name="Martinez A.T."/>
            <person name="Grigoriev I.V."/>
        </authorList>
    </citation>
    <scope>NUCLEOTIDE SEQUENCE</scope>
    <source>
        <strain evidence="2">CBS 247.69</strain>
    </source>
</reference>
<keyword evidence="3" id="KW-1185">Reference proteome</keyword>
<keyword evidence="1" id="KW-1133">Transmembrane helix</keyword>
<accession>A0A9P5Y6X7</accession>
<keyword evidence="1" id="KW-0812">Transmembrane</keyword>
<dbReference type="EMBL" id="MU150272">
    <property type="protein sequence ID" value="KAF9462421.1"/>
    <property type="molecule type" value="Genomic_DNA"/>
</dbReference>
<evidence type="ECO:0000313" key="2">
    <source>
        <dbReference type="EMBL" id="KAF9462421.1"/>
    </source>
</evidence>
<proteinExistence type="predicted"/>
<evidence type="ECO:0000256" key="1">
    <source>
        <dbReference type="SAM" id="Phobius"/>
    </source>
</evidence>